<reference evidence="4" key="1">
    <citation type="submission" date="2017-02" db="UniProtKB">
        <authorList>
            <consortium name="WormBaseParasite"/>
        </authorList>
    </citation>
    <scope>IDENTIFICATION</scope>
</reference>
<reference evidence="2 3" key="2">
    <citation type="submission" date="2018-11" db="EMBL/GenBank/DDBJ databases">
        <authorList>
            <consortium name="Pathogen Informatics"/>
        </authorList>
    </citation>
    <scope>NUCLEOTIDE SEQUENCE [LARGE SCALE GENOMIC DNA]</scope>
</reference>
<dbReference type="Pfam" id="PF26215">
    <property type="entry name" value="HTH_animal"/>
    <property type="match status" value="1"/>
</dbReference>
<dbReference type="AlphaFoldDB" id="A0A0N4YJL1"/>
<evidence type="ECO:0000313" key="2">
    <source>
        <dbReference type="EMBL" id="VDL80775.1"/>
    </source>
</evidence>
<keyword evidence="3" id="KW-1185">Reference proteome</keyword>
<dbReference type="STRING" id="27835.A0A0N4YJL1"/>
<organism evidence="4">
    <name type="scientific">Nippostrongylus brasiliensis</name>
    <name type="common">Rat hookworm</name>
    <dbReference type="NCBI Taxonomy" id="27835"/>
    <lineage>
        <taxon>Eukaryota</taxon>
        <taxon>Metazoa</taxon>
        <taxon>Ecdysozoa</taxon>
        <taxon>Nematoda</taxon>
        <taxon>Chromadorea</taxon>
        <taxon>Rhabditida</taxon>
        <taxon>Rhabditina</taxon>
        <taxon>Rhabditomorpha</taxon>
        <taxon>Strongyloidea</taxon>
        <taxon>Heligmosomidae</taxon>
        <taxon>Nippostrongylus</taxon>
    </lineage>
</organism>
<sequence length="341" mass="37971">MPTLYCRYIDVCFVVCPTQKDMDDCFAILNEQSEHISFTREKPTDSSLAFLNVHVQLTEGGFKTRWYRKPASKNIIVHYSSAHPVAVKKAIARNMFRTASMVSSDATQKRLSLCIALDIAKRNGYACPERSNGSRRRSAGADRLGEDRTKIAFPVPFISDSISNAIRTCLRRADLHELVRVVEIPPKNLKNQLVRNRLYDRICTTTGCPICPFGKPGDCMVAGTVYLIKCLSCEQEYVGETSRPLCVRVKEHLEGLRKSNPATPLGDHRVRAHASSCFSVAASILAVETEIAARRTLEALWIAARSPTINRKDECVAVTQELAPFVDMYGLDLPGHAPEVL</sequence>
<gene>
    <name evidence="2" type="ORF">NBR_LOCUS17162</name>
</gene>
<accession>A0A0N4YJL1</accession>
<dbReference type="PANTHER" id="PTHR21301:SF10">
    <property type="entry name" value="REVERSE TRANSCRIPTASE DOMAIN-CONTAINING PROTEIN"/>
    <property type="match status" value="1"/>
</dbReference>
<dbReference type="InterPro" id="IPR058912">
    <property type="entry name" value="HTH_animal"/>
</dbReference>
<dbReference type="EMBL" id="UYSL01022590">
    <property type="protein sequence ID" value="VDL80775.1"/>
    <property type="molecule type" value="Genomic_DNA"/>
</dbReference>
<protein>
    <submittedName>
        <fullName evidence="4">GIY-YIG domain-containing protein</fullName>
    </submittedName>
</protein>
<dbReference type="InterPro" id="IPR000305">
    <property type="entry name" value="GIY-YIG_endonuc"/>
</dbReference>
<name>A0A0N4YJL1_NIPBR</name>
<evidence type="ECO:0000313" key="3">
    <source>
        <dbReference type="Proteomes" id="UP000271162"/>
    </source>
</evidence>
<proteinExistence type="predicted"/>
<dbReference type="OMA" id="PCHILEF"/>
<dbReference type="PANTHER" id="PTHR21301">
    <property type="entry name" value="REVERSE TRANSCRIPTASE"/>
    <property type="match status" value="1"/>
</dbReference>
<dbReference type="PROSITE" id="PS50164">
    <property type="entry name" value="GIY_YIG"/>
    <property type="match status" value="1"/>
</dbReference>
<dbReference type="WBParaSite" id="NBR_0001716101-mRNA-1">
    <property type="protein sequence ID" value="NBR_0001716101-mRNA-1"/>
    <property type="gene ID" value="NBR_0001716101"/>
</dbReference>
<evidence type="ECO:0000259" key="1">
    <source>
        <dbReference type="PROSITE" id="PS50164"/>
    </source>
</evidence>
<evidence type="ECO:0000313" key="4">
    <source>
        <dbReference type="WBParaSite" id="NBR_0001716101-mRNA-1"/>
    </source>
</evidence>
<feature type="domain" description="GIY-YIG" evidence="1">
    <location>
        <begin position="221"/>
        <end position="311"/>
    </location>
</feature>
<dbReference type="Proteomes" id="UP000271162">
    <property type="component" value="Unassembled WGS sequence"/>
</dbReference>